<keyword evidence="4 12" id="KW-0808">Transferase</keyword>
<evidence type="ECO:0000256" key="6">
    <source>
        <dbReference type="ARBA" id="ARBA00022898"/>
    </source>
</evidence>
<evidence type="ECO:0000259" key="11">
    <source>
        <dbReference type="Pfam" id="PF00266"/>
    </source>
</evidence>
<comment type="catalytic activity">
    <reaction evidence="9">
        <text>(sulfur carrier)-H + L-cysteine = (sulfur carrier)-SH + L-alanine</text>
        <dbReference type="Rhea" id="RHEA:43892"/>
        <dbReference type="Rhea" id="RHEA-COMP:14737"/>
        <dbReference type="Rhea" id="RHEA-COMP:14739"/>
        <dbReference type="ChEBI" id="CHEBI:29917"/>
        <dbReference type="ChEBI" id="CHEBI:35235"/>
        <dbReference type="ChEBI" id="CHEBI:57972"/>
        <dbReference type="ChEBI" id="CHEBI:64428"/>
        <dbReference type="EC" id="2.8.1.7"/>
    </reaction>
</comment>
<keyword evidence="5" id="KW-0479">Metal-binding</keyword>
<dbReference type="InterPro" id="IPR016454">
    <property type="entry name" value="Cysteine_dSase"/>
</dbReference>
<dbReference type="PANTHER" id="PTHR11601">
    <property type="entry name" value="CYSTEINE DESULFURYLASE FAMILY MEMBER"/>
    <property type="match status" value="1"/>
</dbReference>
<evidence type="ECO:0000256" key="9">
    <source>
        <dbReference type="ARBA" id="ARBA00050776"/>
    </source>
</evidence>
<sequence length="396" mass="43969">MIYLDNSSTTPIDPEVLDAMLPYLKEEYGNPSSRYYSLAVNAEKAVNKAREQVANLMNAEPKEIIFTGSASESNNFIIKGIADYKKHYEEKGNHIITSTVEHKSILQTCKFLNGDVFWNKSESTIASQFLKKKRISKKIDRGYEVSFLSVNEYAQIQEDTFKDSIRENTILASFIWGNNEIGSLNDIKSLCAIAKEHGVLFHSDATQVLGKIDIDVKKIPVDFISVSAHKLYGPKGVGAAFIRQAGLSDYKLTSLIHGGLQEKGYRGGTSAVHNIVGFGKACEIAKRDMNSYINKIYELEIKAKKMLTDKYPDIKFLGDPDNHIPGVIGLLIPGIVNDMMIKDLADKIAISSGSACGIGEPSYVIKEIGLENKSSQFIRITLNKNTRLCDIQKARI</sequence>
<dbReference type="EMBL" id="UFWZ01000001">
    <property type="protein sequence ID" value="SUY47092.1"/>
    <property type="molecule type" value="Genomic_DNA"/>
</dbReference>
<dbReference type="RefSeq" id="WP_115641089.1">
    <property type="nucleotide sequence ID" value="NZ_UFWZ01000001.1"/>
</dbReference>
<accession>A0A381J9Q0</accession>
<dbReference type="EC" id="2.8.1.7" evidence="3"/>
<keyword evidence="7" id="KW-0408">Iron</keyword>
<dbReference type="Gene3D" id="3.90.1150.10">
    <property type="entry name" value="Aspartate Aminotransferase, domain 1"/>
    <property type="match status" value="1"/>
</dbReference>
<evidence type="ECO:0000256" key="8">
    <source>
        <dbReference type="ARBA" id="ARBA00023014"/>
    </source>
</evidence>
<dbReference type="Proteomes" id="UP000254664">
    <property type="component" value="Unassembled WGS sequence"/>
</dbReference>
<evidence type="ECO:0000256" key="3">
    <source>
        <dbReference type="ARBA" id="ARBA00012239"/>
    </source>
</evidence>
<comment type="cofactor">
    <cofactor evidence="1 10">
        <name>pyridoxal 5'-phosphate</name>
        <dbReference type="ChEBI" id="CHEBI:597326"/>
    </cofactor>
</comment>
<dbReference type="SUPFAM" id="SSF53383">
    <property type="entry name" value="PLP-dependent transferases"/>
    <property type="match status" value="1"/>
</dbReference>
<dbReference type="Gene3D" id="3.40.640.10">
    <property type="entry name" value="Type I PLP-dependent aspartate aminotransferase-like (Major domain)"/>
    <property type="match status" value="1"/>
</dbReference>
<organism evidence="12 13">
    <name type="scientific">Clostridium putrefaciens</name>
    <dbReference type="NCBI Taxonomy" id="99675"/>
    <lineage>
        <taxon>Bacteria</taxon>
        <taxon>Bacillati</taxon>
        <taxon>Bacillota</taxon>
        <taxon>Clostridia</taxon>
        <taxon>Eubacteriales</taxon>
        <taxon>Clostridiaceae</taxon>
        <taxon>Clostridium</taxon>
    </lineage>
</organism>
<evidence type="ECO:0000256" key="5">
    <source>
        <dbReference type="ARBA" id="ARBA00022723"/>
    </source>
</evidence>
<dbReference type="PANTHER" id="PTHR11601:SF34">
    <property type="entry name" value="CYSTEINE DESULFURASE"/>
    <property type="match status" value="1"/>
</dbReference>
<name>A0A381J9Q0_9CLOT</name>
<feature type="domain" description="Aminotransferase class V" evidence="11">
    <location>
        <begin position="140"/>
        <end position="392"/>
    </location>
</feature>
<dbReference type="InterPro" id="IPR015421">
    <property type="entry name" value="PyrdxlP-dep_Trfase_major"/>
</dbReference>
<gene>
    <name evidence="12" type="primary">iscS_1</name>
    <name evidence="12" type="ORF">NCTC9836_01419</name>
</gene>
<comment type="similarity">
    <text evidence="2">Belongs to the class-V pyridoxal-phosphate-dependent aminotransferase family. NifS/IscS subfamily.</text>
</comment>
<feature type="domain" description="Aminotransferase class V" evidence="11">
    <location>
        <begin position="2"/>
        <end position="112"/>
    </location>
</feature>
<keyword evidence="6" id="KW-0663">Pyridoxal phosphate</keyword>
<keyword evidence="8" id="KW-0411">Iron-sulfur</keyword>
<proteinExistence type="inferred from homology"/>
<dbReference type="Pfam" id="PF00266">
    <property type="entry name" value="Aminotran_5"/>
    <property type="match status" value="2"/>
</dbReference>
<evidence type="ECO:0000256" key="10">
    <source>
        <dbReference type="RuleBase" id="RU004504"/>
    </source>
</evidence>
<evidence type="ECO:0000256" key="4">
    <source>
        <dbReference type="ARBA" id="ARBA00022679"/>
    </source>
</evidence>
<dbReference type="REBASE" id="423286">
    <property type="entry name" value="M.Cpu9836DndAP"/>
</dbReference>
<dbReference type="InterPro" id="IPR015424">
    <property type="entry name" value="PyrdxlP-dep_Trfase"/>
</dbReference>
<dbReference type="InterPro" id="IPR015422">
    <property type="entry name" value="PyrdxlP-dep_Trfase_small"/>
</dbReference>
<evidence type="ECO:0000313" key="13">
    <source>
        <dbReference type="Proteomes" id="UP000254664"/>
    </source>
</evidence>
<evidence type="ECO:0000256" key="1">
    <source>
        <dbReference type="ARBA" id="ARBA00001933"/>
    </source>
</evidence>
<protein>
    <recommendedName>
        <fullName evidence="3">cysteine desulfurase</fullName>
        <ecNumber evidence="3">2.8.1.7</ecNumber>
    </recommendedName>
</protein>
<dbReference type="InterPro" id="IPR020578">
    <property type="entry name" value="Aminotrans_V_PyrdxlP_BS"/>
</dbReference>
<evidence type="ECO:0000313" key="12">
    <source>
        <dbReference type="EMBL" id="SUY47092.1"/>
    </source>
</evidence>
<evidence type="ECO:0000256" key="2">
    <source>
        <dbReference type="ARBA" id="ARBA00006490"/>
    </source>
</evidence>
<dbReference type="AlphaFoldDB" id="A0A381J9Q0"/>
<reference evidence="12 13" key="1">
    <citation type="submission" date="2018-06" db="EMBL/GenBank/DDBJ databases">
        <authorList>
            <consortium name="Pathogen Informatics"/>
            <person name="Doyle S."/>
        </authorList>
    </citation>
    <scope>NUCLEOTIDE SEQUENCE [LARGE SCALE GENOMIC DNA]</scope>
    <source>
        <strain evidence="12 13">NCTC9836</strain>
    </source>
</reference>
<dbReference type="PROSITE" id="PS00595">
    <property type="entry name" value="AA_TRANSFER_CLASS_5"/>
    <property type="match status" value="1"/>
</dbReference>
<dbReference type="OrthoDB" id="9808002at2"/>
<dbReference type="PIRSF" id="PIRSF005572">
    <property type="entry name" value="NifS"/>
    <property type="match status" value="1"/>
</dbReference>
<keyword evidence="13" id="KW-1185">Reference proteome</keyword>
<dbReference type="InterPro" id="IPR000192">
    <property type="entry name" value="Aminotrans_V_dom"/>
</dbReference>
<dbReference type="GO" id="GO:0051536">
    <property type="term" value="F:iron-sulfur cluster binding"/>
    <property type="evidence" value="ECO:0007669"/>
    <property type="project" value="UniProtKB-KW"/>
</dbReference>
<evidence type="ECO:0000256" key="7">
    <source>
        <dbReference type="ARBA" id="ARBA00023004"/>
    </source>
</evidence>
<dbReference type="GO" id="GO:0046872">
    <property type="term" value="F:metal ion binding"/>
    <property type="evidence" value="ECO:0007669"/>
    <property type="project" value="UniProtKB-KW"/>
</dbReference>
<dbReference type="GO" id="GO:0031071">
    <property type="term" value="F:cysteine desulfurase activity"/>
    <property type="evidence" value="ECO:0007669"/>
    <property type="project" value="UniProtKB-EC"/>
</dbReference>